<name>A0A376UE68_ECOLX</name>
<dbReference type="Proteomes" id="UP000254079">
    <property type="component" value="Unassembled WGS sequence"/>
</dbReference>
<comment type="subcellular location">
    <subcellularLocation>
        <location evidence="1">Membrane</location>
        <topology evidence="1">Multi-pass membrane protein</topology>
    </subcellularLocation>
</comment>
<evidence type="ECO:0000256" key="4">
    <source>
        <dbReference type="ARBA" id="ARBA00022692"/>
    </source>
</evidence>
<protein>
    <submittedName>
        <fullName evidence="13">Two-component sensor kinase</fullName>
        <ecNumber evidence="13">2.7.13.3</ecNumber>
    </submittedName>
</protein>
<keyword evidence="4 11" id="KW-0812">Transmembrane</keyword>
<evidence type="ECO:0000256" key="1">
    <source>
        <dbReference type="ARBA" id="ARBA00004141"/>
    </source>
</evidence>
<evidence type="ECO:0000256" key="10">
    <source>
        <dbReference type="ARBA" id="ARBA00023136"/>
    </source>
</evidence>
<keyword evidence="3 13" id="KW-0808">Transferase</keyword>
<dbReference type="InterPro" id="IPR052023">
    <property type="entry name" value="Histidine_kinase_KdpD"/>
</dbReference>
<gene>
    <name evidence="13" type="primary">kdpD_3</name>
    <name evidence="13" type="ORF">NCTC8622_06693</name>
</gene>
<accession>A0A376UE68</accession>
<evidence type="ECO:0000313" key="14">
    <source>
        <dbReference type="Proteomes" id="UP000254079"/>
    </source>
</evidence>
<feature type="transmembrane region" description="Helical" evidence="11">
    <location>
        <begin position="6"/>
        <end position="24"/>
    </location>
</feature>
<dbReference type="Pfam" id="PF13493">
    <property type="entry name" value="DUF4118"/>
    <property type="match status" value="1"/>
</dbReference>
<evidence type="ECO:0000256" key="9">
    <source>
        <dbReference type="ARBA" id="ARBA00023012"/>
    </source>
</evidence>
<evidence type="ECO:0000256" key="3">
    <source>
        <dbReference type="ARBA" id="ARBA00022679"/>
    </source>
</evidence>
<dbReference type="InterPro" id="IPR025201">
    <property type="entry name" value="KdpD_TM"/>
</dbReference>
<organism evidence="13 14">
    <name type="scientific">Escherichia coli</name>
    <dbReference type="NCBI Taxonomy" id="562"/>
    <lineage>
        <taxon>Bacteria</taxon>
        <taxon>Pseudomonadati</taxon>
        <taxon>Pseudomonadota</taxon>
        <taxon>Gammaproteobacteria</taxon>
        <taxon>Enterobacterales</taxon>
        <taxon>Enterobacteriaceae</taxon>
        <taxon>Escherichia</taxon>
    </lineage>
</organism>
<evidence type="ECO:0000259" key="12">
    <source>
        <dbReference type="Pfam" id="PF13493"/>
    </source>
</evidence>
<evidence type="ECO:0000256" key="7">
    <source>
        <dbReference type="ARBA" id="ARBA00022840"/>
    </source>
</evidence>
<dbReference type="InterPro" id="IPR038318">
    <property type="entry name" value="KdpD_sf"/>
</dbReference>
<feature type="transmembrane region" description="Helical" evidence="11">
    <location>
        <begin position="59"/>
        <end position="80"/>
    </location>
</feature>
<keyword evidence="6 13" id="KW-0418">Kinase</keyword>
<dbReference type="GO" id="GO:0005886">
    <property type="term" value="C:plasma membrane"/>
    <property type="evidence" value="ECO:0007669"/>
    <property type="project" value="TreeGrafter"/>
</dbReference>
<sequence length="135" mass="14711">MADGVDAANLVMLYLLGVVVVALFYGRWPSVVATVINVVSYDLFFIAPRGTLAVSDVQYLLTFAVMLTVGLVIGNLTAGVRYQARVARYREQRTRHLYEMSKALAVGRSPQDIAATSEQFIASTFHAPQSGVVAR</sequence>
<evidence type="ECO:0000256" key="6">
    <source>
        <dbReference type="ARBA" id="ARBA00022777"/>
    </source>
</evidence>
<evidence type="ECO:0000313" key="13">
    <source>
        <dbReference type="EMBL" id="STI87530.1"/>
    </source>
</evidence>
<reference evidence="13 14" key="1">
    <citation type="submission" date="2018-06" db="EMBL/GenBank/DDBJ databases">
        <authorList>
            <consortium name="Pathogen Informatics"/>
            <person name="Doyle S."/>
        </authorList>
    </citation>
    <scope>NUCLEOTIDE SEQUENCE [LARGE SCALE GENOMIC DNA]</scope>
    <source>
        <strain evidence="13 14">NCTC8622</strain>
    </source>
</reference>
<keyword evidence="8 11" id="KW-1133">Transmembrane helix</keyword>
<dbReference type="GO" id="GO:0000155">
    <property type="term" value="F:phosphorelay sensor kinase activity"/>
    <property type="evidence" value="ECO:0007669"/>
    <property type="project" value="TreeGrafter"/>
</dbReference>
<dbReference type="PANTHER" id="PTHR45569">
    <property type="entry name" value="SENSOR PROTEIN KDPD"/>
    <property type="match status" value="1"/>
</dbReference>
<keyword evidence="10 11" id="KW-0472">Membrane</keyword>
<keyword evidence="7" id="KW-0067">ATP-binding</keyword>
<evidence type="ECO:0000256" key="5">
    <source>
        <dbReference type="ARBA" id="ARBA00022741"/>
    </source>
</evidence>
<evidence type="ECO:0000256" key="8">
    <source>
        <dbReference type="ARBA" id="ARBA00022989"/>
    </source>
</evidence>
<dbReference type="FunFam" id="1.20.120.620:FF:000001">
    <property type="entry name" value="Two-component sensor histidine kinase KdpD"/>
    <property type="match status" value="1"/>
</dbReference>
<dbReference type="GO" id="GO:0005524">
    <property type="term" value="F:ATP binding"/>
    <property type="evidence" value="ECO:0007669"/>
    <property type="project" value="UniProtKB-KW"/>
</dbReference>
<dbReference type="Gene3D" id="1.20.120.620">
    <property type="entry name" value="Backbone structure of the membrane domain of e. Coli histidine kinase receptor kdpd"/>
    <property type="match status" value="1"/>
</dbReference>
<keyword evidence="2" id="KW-0597">Phosphoprotein</keyword>
<dbReference type="PANTHER" id="PTHR45569:SF1">
    <property type="entry name" value="SENSOR PROTEIN KDPD"/>
    <property type="match status" value="1"/>
</dbReference>
<feature type="domain" description="Sensor protein KdpD transmembrane" evidence="12">
    <location>
        <begin position="6"/>
        <end position="90"/>
    </location>
</feature>
<evidence type="ECO:0000256" key="11">
    <source>
        <dbReference type="SAM" id="Phobius"/>
    </source>
</evidence>
<dbReference type="EC" id="2.7.13.3" evidence="13"/>
<dbReference type="EMBL" id="UGCP01000002">
    <property type="protein sequence ID" value="STI87530.1"/>
    <property type="molecule type" value="Genomic_DNA"/>
</dbReference>
<keyword evidence="5" id="KW-0547">Nucleotide-binding</keyword>
<dbReference type="AlphaFoldDB" id="A0A376UE68"/>
<proteinExistence type="predicted"/>
<keyword evidence="9" id="KW-0902">Two-component regulatory system</keyword>
<evidence type="ECO:0000256" key="2">
    <source>
        <dbReference type="ARBA" id="ARBA00022553"/>
    </source>
</evidence>